<comment type="caution">
    <text evidence="2">The sequence shown here is derived from an EMBL/GenBank/DDBJ whole genome shotgun (WGS) entry which is preliminary data.</text>
</comment>
<keyword evidence="1" id="KW-0472">Membrane</keyword>
<evidence type="ECO:0000313" key="3">
    <source>
        <dbReference type="Proteomes" id="UP001444071"/>
    </source>
</evidence>
<sequence>MPCPYGPDGIRQIQKGGRREELKGVGGVKHSMFVLFFFFFLHFYHGDCTGVPKPKRGQERGGSCRELPSQEKKKRLHLCLLHGDLPRPPPPTHPLTAAV</sequence>
<protein>
    <submittedName>
        <fullName evidence="2">Uncharacterized protein</fullName>
    </submittedName>
</protein>
<feature type="transmembrane region" description="Helical" evidence="1">
    <location>
        <begin position="27"/>
        <end position="45"/>
    </location>
</feature>
<keyword evidence="1" id="KW-1133">Transmembrane helix</keyword>
<name>A0ABV0XA98_9TELE</name>
<organism evidence="2 3">
    <name type="scientific">Xenotaenia resolanae</name>
    <dbReference type="NCBI Taxonomy" id="208358"/>
    <lineage>
        <taxon>Eukaryota</taxon>
        <taxon>Metazoa</taxon>
        <taxon>Chordata</taxon>
        <taxon>Craniata</taxon>
        <taxon>Vertebrata</taxon>
        <taxon>Euteleostomi</taxon>
        <taxon>Actinopterygii</taxon>
        <taxon>Neopterygii</taxon>
        <taxon>Teleostei</taxon>
        <taxon>Neoteleostei</taxon>
        <taxon>Acanthomorphata</taxon>
        <taxon>Ovalentaria</taxon>
        <taxon>Atherinomorphae</taxon>
        <taxon>Cyprinodontiformes</taxon>
        <taxon>Goodeidae</taxon>
        <taxon>Xenotaenia</taxon>
    </lineage>
</organism>
<accession>A0ABV0XA98</accession>
<dbReference type="Proteomes" id="UP001444071">
    <property type="component" value="Unassembled WGS sequence"/>
</dbReference>
<gene>
    <name evidence="2" type="ORF">XENORESO_003523</name>
</gene>
<dbReference type="EMBL" id="JAHRIM010091687">
    <property type="protein sequence ID" value="MEQ2277492.1"/>
    <property type="molecule type" value="Genomic_DNA"/>
</dbReference>
<proteinExistence type="predicted"/>
<keyword evidence="1" id="KW-0812">Transmembrane</keyword>
<evidence type="ECO:0000313" key="2">
    <source>
        <dbReference type="EMBL" id="MEQ2277492.1"/>
    </source>
</evidence>
<keyword evidence="3" id="KW-1185">Reference proteome</keyword>
<evidence type="ECO:0000256" key="1">
    <source>
        <dbReference type="SAM" id="Phobius"/>
    </source>
</evidence>
<reference evidence="2 3" key="1">
    <citation type="submission" date="2021-06" db="EMBL/GenBank/DDBJ databases">
        <authorList>
            <person name="Palmer J.M."/>
        </authorList>
    </citation>
    <scope>NUCLEOTIDE SEQUENCE [LARGE SCALE GENOMIC DNA]</scope>
    <source>
        <strain evidence="2 3">XR_2019</strain>
        <tissue evidence="2">Muscle</tissue>
    </source>
</reference>